<feature type="chain" id="PRO_5030023017" evidence="5">
    <location>
        <begin position="28"/>
        <end position="1971"/>
    </location>
</feature>
<evidence type="ECO:0000256" key="3">
    <source>
        <dbReference type="ARBA" id="ARBA00023085"/>
    </source>
</evidence>
<keyword evidence="3" id="KW-0063">Aspartyl esterase</keyword>
<dbReference type="PANTHER" id="PTHR42970:SF1">
    <property type="entry name" value="PECTATE LYASE C-RELATED"/>
    <property type="match status" value="1"/>
</dbReference>
<dbReference type="InterPro" id="IPR012334">
    <property type="entry name" value="Pectin_lyas_fold"/>
</dbReference>
<dbReference type="KEGG" id="fln:FLA_3480"/>
<protein>
    <submittedName>
        <fullName evidence="8">Por secretion system C-terminal sorting domain-containing protein</fullName>
    </submittedName>
</protein>
<evidence type="ECO:0000256" key="5">
    <source>
        <dbReference type="SAM" id="SignalP"/>
    </source>
</evidence>
<evidence type="ECO:0000313" key="8">
    <source>
        <dbReference type="EMBL" id="SIT30311.1"/>
    </source>
</evidence>
<dbReference type="InterPro" id="IPR026444">
    <property type="entry name" value="Secre_tail"/>
</dbReference>
<accession>A0A173MIM5</accession>
<evidence type="ECO:0000259" key="7">
    <source>
        <dbReference type="Pfam" id="PF18962"/>
    </source>
</evidence>
<dbReference type="InterPro" id="IPR011050">
    <property type="entry name" value="Pectin_lyase_fold/virulence"/>
</dbReference>
<proteinExistence type="predicted"/>
<dbReference type="STRING" id="477680.SAMN05421788_109191"/>
<feature type="domain" description="Pectinesterase catalytic" evidence="6">
    <location>
        <begin position="925"/>
        <end position="1214"/>
    </location>
</feature>
<dbReference type="InterPro" id="IPR052063">
    <property type="entry name" value="Polysaccharide_Lyase_1"/>
</dbReference>
<dbReference type="Gene3D" id="2.160.20.10">
    <property type="entry name" value="Single-stranded right-handed beta-helix, Pectin lyase-like"/>
    <property type="match status" value="2"/>
</dbReference>
<dbReference type="GO" id="GO:0046872">
    <property type="term" value="F:metal ion binding"/>
    <property type="evidence" value="ECO:0007669"/>
    <property type="project" value="UniProtKB-KW"/>
</dbReference>
<dbReference type="GO" id="GO:0030599">
    <property type="term" value="F:pectinesterase activity"/>
    <property type="evidence" value="ECO:0007669"/>
    <property type="project" value="InterPro"/>
</dbReference>
<dbReference type="Pfam" id="PF01095">
    <property type="entry name" value="Pectinesterase"/>
    <property type="match status" value="1"/>
</dbReference>
<keyword evidence="4" id="KW-0325">Glycoprotein</keyword>
<gene>
    <name evidence="8" type="ORF">SAMN05421788_109191</name>
</gene>
<dbReference type="InterPro" id="IPR000070">
    <property type="entry name" value="Pectinesterase_cat"/>
</dbReference>
<evidence type="ECO:0000256" key="4">
    <source>
        <dbReference type="ARBA" id="ARBA00023180"/>
    </source>
</evidence>
<dbReference type="GO" id="GO:0042545">
    <property type="term" value="P:cell wall modification"/>
    <property type="evidence" value="ECO:0007669"/>
    <property type="project" value="InterPro"/>
</dbReference>
<dbReference type="NCBIfam" id="TIGR04183">
    <property type="entry name" value="Por_Secre_tail"/>
    <property type="match status" value="1"/>
</dbReference>
<dbReference type="RefSeq" id="WP_076381505.1">
    <property type="nucleotide sequence ID" value="NZ_AP017422.1"/>
</dbReference>
<dbReference type="OrthoDB" id="9803616at2"/>
<evidence type="ECO:0000259" key="6">
    <source>
        <dbReference type="Pfam" id="PF01095"/>
    </source>
</evidence>
<dbReference type="Gene3D" id="2.60.40.740">
    <property type="match status" value="1"/>
</dbReference>
<dbReference type="SUPFAM" id="SSF51126">
    <property type="entry name" value="Pectin lyase-like"/>
    <property type="match status" value="2"/>
</dbReference>
<evidence type="ECO:0000256" key="1">
    <source>
        <dbReference type="ARBA" id="ARBA00022723"/>
    </source>
</evidence>
<feature type="signal peptide" evidence="5">
    <location>
        <begin position="1"/>
        <end position="27"/>
    </location>
</feature>
<evidence type="ECO:0000313" key="9">
    <source>
        <dbReference type="Proteomes" id="UP000186917"/>
    </source>
</evidence>
<reference evidence="9" key="1">
    <citation type="submission" date="2017-01" db="EMBL/GenBank/DDBJ databases">
        <authorList>
            <person name="Varghese N."/>
            <person name="Submissions S."/>
        </authorList>
    </citation>
    <scope>NUCLEOTIDE SEQUENCE [LARGE SCALE GENOMIC DNA]</scope>
    <source>
        <strain evidence="9">DSM 21054</strain>
    </source>
</reference>
<sequence>MLFLKTKMLTAGWLTCLLLGSALTAQAQLPAFPGAEGAGMYTTGGRGTASIPTTVLEVTNLSDDGLPGSLRYALTTTATYRTVVFRVAGTIHLTSSLGIKANTTIAGQTAPGDGICVADYPVHISGDNVIVRYMRFRLGDKNQQKLDANGNPVDGSGGDDAFGGTGPSNIIIDHVTASWSNDEALTIYRGDNLTIQWCLVSEPLNYSYHFETGDTDYERHGYGGIWGAKRGTMHHNLVAHCRNRNPRFSGISTYTPNTIGVENVDFRNNVIYNWGINTVYGGEGGNYNVVNNYYKYGPNTGSGVRYRVCNPSYSDNTPYGKWYVAGNYVDGSATNTADNWAGGVSPQGGTADIATVKATTPFSLGYPLNTQTATDAFEAVLQGAGCSLPNRDTLDARIVADVRNRTGAIIDVQGGYPHGTPYAQTVNAWPALNAGNAVTDTDHDGMPDTYEIANGLNANDASDRNAVASNGYTQLENYLNSITGVATPTTPVVYANATFTAFAQSLGTPSAQQSLAASGYNLTAPVTIIATAGFELSANGTNWNDTLLLTPVNAQVAAQQISVRLNAVATGTYSGSVTITSTGATATVLAVNGTTINGSPLTENRKQRIGVFPVMEGGFENQATGNLSTTAPAQGVNLTQQVWTTSGSGSIVKDGTSRTGNQYFTYTSTSASTKNLYSPSVTDSVFRNSTKYIVQYYFRAAQPATGNVVGGLLAVADSASFTTQYSTATWATTNGGWAKAAMPYSVNPAYTPQVAFGGMRFNGGGSSIVKPFDVDDLVVYPADNQASPVADTMAPASVDSAWAVADNATASITVSWAAPASGTDGGGYVVVRNATATTPALNANGIYAIGNKAGATDTVIYIGTAHSFVDNGNVLPVLSGTTYHYYIYTADKAFNYAQPVATQAAVSNSTTPVNPITVYNADNANVVVAKDGSGTYTTLQAAIDAAPAGSTVPYVIFIKNGFYREKVNVPSNKPFIHLVGESASNTIISWNSYSGKVEDGVTIGTSTSATLTVKASDFFMLNITVENSTGYAGDGPQALAIAVNGDRCVFTHCRFIGGQDTFYHSGDNRHYLLNCYIDGNTDFIFGSSTLVMDSCIIFPRDRVDGSAGGFVTAAATSAAVNYGEVFRDCLLTQNRGITSYTLGRPWQNQPKTAFLNTRMGTSIQPVGWSSWNIDTANVFYREYKTRNFSGGPVDVSKRISWSKQLSDSEAAAFYNNTNLFGSWNPYTAFPAINGPVTAELSVANFRAQRISNATVISWNLCWPVAEVTYDVYRSSDSIHFTKVQTLSGVADSVVAFSTKDSLPARGTVYYYYVQASKAGYAATRSYYAKIDPSVPLNGDFRSRASGVWTNNTGSVSVWEKYNSSTRTWDSVALGTSASGNVTIATGDTIRLNALVGINNLTIDSGGVFTTDGTGRNLRIKGDVNNAGIFGGTDASVNKITLELDGTNGEYTIAGDGIYNFASIRALTGVQAITARIKANLVLSGNLQGWYGSASATDYGNNKVTIHIAKGYTVKAAALHSTAGTNTAASFGNYTYAIAGVLDLSGSTTLSGLVPNATAPNSSITLQVSGLLKTGTQFRAVSTTPGSNEGKVQLFISDSGKVDASKAINMFEILPRFFVVSGNGAMQRYVGSSAVTYPVSTGSQYYTPIILTNSGTAGECVVTVQDTIDYLLTDTTAAVQKQWGIQWAAGANISATLSWITTQQGSTFAPDEPVNMFRYNQGWQQRKATVSGNGTVNDPYKATATGWDSAGVFYVANRRISCTQVAVVIPDVASVYDSTVTNTIYQGYGTGAVTLRALVTGAAPYAYTWSNGAVADTLNVTQAGTYSVTITDVNGCKATDSITITTTDVRCGFKNEKVQLCHCGQTLCVAPQAVKAHLAHGDKPGACKEPAHEPDKIEVYPNPVKDWLYVRFSKLNKNAVIQLFNSRGILLYAARANNQLERIPVYRYVPGIYYVLVTNGERHFTQKIVILK</sequence>
<dbReference type="Pfam" id="PF18962">
    <property type="entry name" value="Por_Secre_tail"/>
    <property type="match status" value="1"/>
</dbReference>
<dbReference type="Proteomes" id="UP000186917">
    <property type="component" value="Unassembled WGS sequence"/>
</dbReference>
<evidence type="ECO:0000256" key="2">
    <source>
        <dbReference type="ARBA" id="ARBA00022801"/>
    </source>
</evidence>
<keyword evidence="1" id="KW-0479">Metal-binding</keyword>
<keyword evidence="5" id="KW-0732">Signal</keyword>
<name>A0A173MIM5_9BACT</name>
<keyword evidence="2" id="KW-0378">Hydrolase</keyword>
<dbReference type="EMBL" id="FTOR01000009">
    <property type="protein sequence ID" value="SIT30311.1"/>
    <property type="molecule type" value="Genomic_DNA"/>
</dbReference>
<dbReference type="PANTHER" id="PTHR42970">
    <property type="entry name" value="PECTATE LYASE C-RELATED"/>
    <property type="match status" value="1"/>
</dbReference>
<feature type="domain" description="Secretion system C-terminal sorting" evidence="7">
    <location>
        <begin position="1898"/>
        <end position="1969"/>
    </location>
</feature>
<organism evidence="8 9">
    <name type="scientific">Filimonas lacunae</name>
    <dbReference type="NCBI Taxonomy" id="477680"/>
    <lineage>
        <taxon>Bacteria</taxon>
        <taxon>Pseudomonadati</taxon>
        <taxon>Bacteroidota</taxon>
        <taxon>Chitinophagia</taxon>
        <taxon>Chitinophagales</taxon>
        <taxon>Chitinophagaceae</taxon>
        <taxon>Filimonas</taxon>
    </lineage>
</organism>
<keyword evidence="9" id="KW-1185">Reference proteome</keyword>